<evidence type="ECO:0000256" key="7">
    <source>
        <dbReference type="ARBA" id="ARBA00023136"/>
    </source>
</evidence>
<evidence type="ECO:0000256" key="2">
    <source>
        <dbReference type="ARBA" id="ARBA00022475"/>
    </source>
</evidence>
<dbReference type="InterPro" id="IPR058130">
    <property type="entry name" value="PEA_transf_C"/>
</dbReference>
<evidence type="ECO:0000256" key="4">
    <source>
        <dbReference type="ARBA" id="ARBA00022679"/>
    </source>
</evidence>
<dbReference type="SUPFAM" id="SSF53649">
    <property type="entry name" value="Alkaline phosphatase-like"/>
    <property type="match status" value="1"/>
</dbReference>
<evidence type="ECO:0000259" key="9">
    <source>
        <dbReference type="Pfam" id="PF00884"/>
    </source>
</evidence>
<evidence type="ECO:0000256" key="5">
    <source>
        <dbReference type="ARBA" id="ARBA00022692"/>
    </source>
</evidence>
<dbReference type="CDD" id="cd16017">
    <property type="entry name" value="LptA"/>
    <property type="match status" value="1"/>
</dbReference>
<reference evidence="11 12" key="1">
    <citation type="submission" date="2017-08" db="EMBL/GenBank/DDBJ databases">
        <title>Lysobacter sylvestris genome.</title>
        <authorList>
            <person name="Zhang D.-C."/>
            <person name="Albuquerque L."/>
            <person name="Franca L."/>
            <person name="Froufe H.J.C."/>
            <person name="Barroso C."/>
            <person name="Egas C."/>
            <person name="Da Costa M."/>
            <person name="Margesin R."/>
        </authorList>
    </citation>
    <scope>NUCLEOTIDE SEQUENCE [LARGE SCALE GENOMIC DNA]</scope>
    <source>
        <strain evidence="11 12">AM20-91</strain>
    </source>
</reference>
<evidence type="ECO:0000256" key="8">
    <source>
        <dbReference type="SAM" id="Phobius"/>
    </source>
</evidence>
<protein>
    <submittedName>
        <fullName evidence="11">Putative membrane-associated metal-dependent hydrolase</fullName>
    </submittedName>
</protein>
<dbReference type="Pfam" id="PF08019">
    <property type="entry name" value="EptA_B_N"/>
    <property type="match status" value="1"/>
</dbReference>
<organism evidence="11 12">
    <name type="scientific">Solilutibacter silvestris</name>
    <dbReference type="NCBI Taxonomy" id="1645665"/>
    <lineage>
        <taxon>Bacteria</taxon>
        <taxon>Pseudomonadati</taxon>
        <taxon>Pseudomonadota</taxon>
        <taxon>Gammaproteobacteria</taxon>
        <taxon>Lysobacterales</taxon>
        <taxon>Lysobacteraceae</taxon>
        <taxon>Solilutibacter</taxon>
    </lineage>
</organism>
<keyword evidence="7 8" id="KW-0472">Membrane</keyword>
<evidence type="ECO:0000313" key="11">
    <source>
        <dbReference type="EMBL" id="PNS08566.1"/>
    </source>
</evidence>
<keyword evidence="11" id="KW-0378">Hydrolase</keyword>
<gene>
    <name evidence="11" type="ORF">Lysil_0195</name>
</gene>
<dbReference type="PANTHER" id="PTHR30443:SF0">
    <property type="entry name" value="PHOSPHOETHANOLAMINE TRANSFERASE EPTA"/>
    <property type="match status" value="1"/>
</dbReference>
<dbReference type="GO" id="GO:0005886">
    <property type="term" value="C:plasma membrane"/>
    <property type="evidence" value="ECO:0007669"/>
    <property type="project" value="UniProtKB-SubCell"/>
</dbReference>
<keyword evidence="2" id="KW-1003">Cell membrane</keyword>
<dbReference type="EMBL" id="NPZB01000001">
    <property type="protein sequence ID" value="PNS08566.1"/>
    <property type="molecule type" value="Genomic_DNA"/>
</dbReference>
<dbReference type="GO" id="GO:0009244">
    <property type="term" value="P:lipopolysaccharide core region biosynthetic process"/>
    <property type="evidence" value="ECO:0007669"/>
    <property type="project" value="TreeGrafter"/>
</dbReference>
<keyword evidence="12" id="KW-1185">Reference proteome</keyword>
<comment type="subcellular location">
    <subcellularLocation>
        <location evidence="1">Cell inner membrane</location>
        <topology evidence="1">Multi-pass membrane protein</topology>
    </subcellularLocation>
</comment>
<dbReference type="GO" id="GO:0016776">
    <property type="term" value="F:phosphotransferase activity, phosphate group as acceptor"/>
    <property type="evidence" value="ECO:0007669"/>
    <property type="project" value="TreeGrafter"/>
</dbReference>
<proteinExistence type="predicted"/>
<name>A0A2K1Q0K7_9GAMM</name>
<dbReference type="InterPro" id="IPR040423">
    <property type="entry name" value="PEA_transferase"/>
</dbReference>
<feature type="transmembrane region" description="Helical" evidence="8">
    <location>
        <begin position="109"/>
        <end position="130"/>
    </location>
</feature>
<feature type="transmembrane region" description="Helical" evidence="8">
    <location>
        <begin position="142"/>
        <end position="164"/>
    </location>
</feature>
<dbReference type="NCBIfam" id="NF028537">
    <property type="entry name" value="P_eth_NH2_trans"/>
    <property type="match status" value="1"/>
</dbReference>
<feature type="transmembrane region" description="Helical" evidence="8">
    <location>
        <begin position="38"/>
        <end position="60"/>
    </location>
</feature>
<dbReference type="GO" id="GO:0016787">
    <property type="term" value="F:hydrolase activity"/>
    <property type="evidence" value="ECO:0007669"/>
    <property type="project" value="UniProtKB-KW"/>
</dbReference>
<dbReference type="Proteomes" id="UP000236220">
    <property type="component" value="Unassembled WGS sequence"/>
</dbReference>
<accession>A0A2K1Q0K7</accession>
<dbReference type="AlphaFoldDB" id="A0A2K1Q0K7"/>
<dbReference type="PANTHER" id="PTHR30443">
    <property type="entry name" value="INNER MEMBRANE PROTEIN"/>
    <property type="match status" value="1"/>
</dbReference>
<feature type="domain" description="Sulfatase N-terminal" evidence="9">
    <location>
        <begin position="225"/>
        <end position="512"/>
    </location>
</feature>
<evidence type="ECO:0000256" key="3">
    <source>
        <dbReference type="ARBA" id="ARBA00022519"/>
    </source>
</evidence>
<dbReference type="InterPro" id="IPR012549">
    <property type="entry name" value="EptA-like_N"/>
</dbReference>
<evidence type="ECO:0000256" key="6">
    <source>
        <dbReference type="ARBA" id="ARBA00022989"/>
    </source>
</evidence>
<keyword evidence="5 8" id="KW-0812">Transmembrane</keyword>
<keyword evidence="4" id="KW-0808">Transferase</keyword>
<keyword evidence="6 8" id="KW-1133">Transmembrane helix</keyword>
<feature type="domain" description="Phosphoethanolamine transferase N-terminal" evidence="10">
    <location>
        <begin position="49"/>
        <end position="196"/>
    </location>
</feature>
<dbReference type="InterPro" id="IPR017850">
    <property type="entry name" value="Alkaline_phosphatase_core_sf"/>
</dbReference>
<feature type="transmembrane region" description="Helical" evidence="8">
    <location>
        <begin position="67"/>
        <end position="89"/>
    </location>
</feature>
<sequence>MRANTVLLLCAAWLLAFANFSAWKLLVALDPGRLPHWLFLPCLGVLLAMTILVLLLPLSFKWAIKPWLVIVLLCAGAAAFFMDDFGAVVDRHTLRSVFETNSREAGEWLSWRMAWKIGATGALPALLVLWTRIEWRPFPRELWSRVKLILMVIALSAVAIGIGGRGVASSLRNQRELGHVINPIAIASGLVAYVDNARPQAPIVVQPLGRDATRLPTTAGAKPQVLVFIAGESARAASWGLSGYARQTTPRLAALAAVNFADVRSCGTDTAVSLPCMFSDLGRKDFSERGALARENALDVLTHAGVDVAWFDNNTGDKGVAKRVHETDLQNSSDPAWCSGRNCFDGILVDALKKTLADTHGDRVIVLHVKGSHGPAYYQRYPAEFERFTPVCRSNQLQTCTPEQIRNAYDNSILYTDAVIASVIDTLQGDPAIDGAVLYASDHGESLGESGLYLHGAPYAFAPDVQTHIPMVMWMSAGFRQRDGTDAACVTHQAALPWSHDNIFDALLGMMQVRSSAYRPQLDPLHACRATSAP</sequence>
<evidence type="ECO:0000259" key="10">
    <source>
        <dbReference type="Pfam" id="PF08019"/>
    </source>
</evidence>
<evidence type="ECO:0000313" key="12">
    <source>
        <dbReference type="Proteomes" id="UP000236220"/>
    </source>
</evidence>
<keyword evidence="3" id="KW-0997">Cell inner membrane</keyword>
<dbReference type="InterPro" id="IPR000917">
    <property type="entry name" value="Sulfatase_N"/>
</dbReference>
<comment type="caution">
    <text evidence="11">The sequence shown here is derived from an EMBL/GenBank/DDBJ whole genome shotgun (WGS) entry which is preliminary data.</text>
</comment>
<dbReference type="Gene3D" id="3.40.720.10">
    <property type="entry name" value="Alkaline Phosphatase, subunit A"/>
    <property type="match status" value="1"/>
</dbReference>
<evidence type="ECO:0000256" key="1">
    <source>
        <dbReference type="ARBA" id="ARBA00004429"/>
    </source>
</evidence>
<dbReference type="Pfam" id="PF00884">
    <property type="entry name" value="Sulfatase"/>
    <property type="match status" value="1"/>
</dbReference>